<dbReference type="Gramene" id="mRNA:HanXRQr2_Chr07g0289361">
    <property type="protein sequence ID" value="mRNA:HanXRQr2_Chr07g0289361"/>
    <property type="gene ID" value="HanXRQr2_Chr07g0289361"/>
</dbReference>
<feature type="region of interest" description="Disordered" evidence="1">
    <location>
        <begin position="296"/>
        <end position="322"/>
    </location>
</feature>
<feature type="region of interest" description="Disordered" evidence="1">
    <location>
        <begin position="148"/>
        <end position="201"/>
    </location>
</feature>
<evidence type="ECO:0000313" key="2">
    <source>
        <dbReference type="EMBL" id="KAF5798145.1"/>
    </source>
</evidence>
<dbReference type="EMBL" id="MNCJ02000322">
    <property type="protein sequence ID" value="KAF5798145.1"/>
    <property type="molecule type" value="Genomic_DNA"/>
</dbReference>
<reference evidence="2" key="1">
    <citation type="journal article" date="2017" name="Nature">
        <title>The sunflower genome provides insights into oil metabolism, flowering and Asterid evolution.</title>
        <authorList>
            <person name="Badouin H."/>
            <person name="Gouzy J."/>
            <person name="Grassa C.J."/>
            <person name="Murat F."/>
            <person name="Staton S.E."/>
            <person name="Cottret L."/>
            <person name="Lelandais-Briere C."/>
            <person name="Owens G.L."/>
            <person name="Carrere S."/>
            <person name="Mayjonade B."/>
            <person name="Legrand L."/>
            <person name="Gill N."/>
            <person name="Kane N.C."/>
            <person name="Bowers J.E."/>
            <person name="Hubner S."/>
            <person name="Bellec A."/>
            <person name="Berard A."/>
            <person name="Berges H."/>
            <person name="Blanchet N."/>
            <person name="Boniface M.C."/>
            <person name="Brunel D."/>
            <person name="Catrice O."/>
            <person name="Chaidir N."/>
            <person name="Claudel C."/>
            <person name="Donnadieu C."/>
            <person name="Faraut T."/>
            <person name="Fievet G."/>
            <person name="Helmstetter N."/>
            <person name="King M."/>
            <person name="Knapp S.J."/>
            <person name="Lai Z."/>
            <person name="Le Paslier M.C."/>
            <person name="Lippi Y."/>
            <person name="Lorenzon L."/>
            <person name="Mandel J.R."/>
            <person name="Marage G."/>
            <person name="Marchand G."/>
            <person name="Marquand E."/>
            <person name="Bret-Mestries E."/>
            <person name="Morien E."/>
            <person name="Nambeesan S."/>
            <person name="Nguyen T."/>
            <person name="Pegot-Espagnet P."/>
            <person name="Pouilly N."/>
            <person name="Raftis F."/>
            <person name="Sallet E."/>
            <person name="Schiex T."/>
            <person name="Thomas J."/>
            <person name="Vandecasteele C."/>
            <person name="Vares D."/>
            <person name="Vear F."/>
            <person name="Vautrin S."/>
            <person name="Crespi M."/>
            <person name="Mangin B."/>
            <person name="Burke J.M."/>
            <person name="Salse J."/>
            <person name="Munos S."/>
            <person name="Vincourt P."/>
            <person name="Rieseberg L.H."/>
            <person name="Langlade N.B."/>
        </authorList>
    </citation>
    <scope>NUCLEOTIDE SEQUENCE</scope>
    <source>
        <tissue evidence="2">Leaves</tissue>
    </source>
</reference>
<accession>A0A9K3IKL5</accession>
<gene>
    <name evidence="2" type="ORF">HanXRQr2_Chr07g0289361</name>
</gene>
<dbReference type="PANTHER" id="PTHR31099:SF49">
    <property type="entry name" value="MYOSIN HEAVY CHAIN-LIKE PROTEIN"/>
    <property type="match status" value="1"/>
</dbReference>
<feature type="region of interest" description="Disordered" evidence="1">
    <location>
        <begin position="219"/>
        <end position="280"/>
    </location>
</feature>
<dbReference type="Proteomes" id="UP000215914">
    <property type="component" value="Unassembled WGS sequence"/>
</dbReference>
<reference evidence="2" key="2">
    <citation type="submission" date="2020-06" db="EMBL/GenBank/DDBJ databases">
        <title>Helianthus annuus Genome sequencing and assembly Release 2.</title>
        <authorList>
            <person name="Gouzy J."/>
            <person name="Langlade N."/>
            <person name="Munos S."/>
        </authorList>
    </citation>
    <scope>NUCLEOTIDE SEQUENCE</scope>
    <source>
        <tissue evidence="2">Leaves</tissue>
    </source>
</reference>
<name>A0A9K3IKL5_HELAN</name>
<evidence type="ECO:0000313" key="3">
    <source>
        <dbReference type="Proteomes" id="UP000215914"/>
    </source>
</evidence>
<comment type="caution">
    <text evidence="2">The sequence shown here is derived from an EMBL/GenBank/DDBJ whole genome shotgun (WGS) entry which is preliminary data.</text>
</comment>
<feature type="compositionally biased region" description="Basic and acidic residues" evidence="1">
    <location>
        <begin position="190"/>
        <end position="200"/>
    </location>
</feature>
<dbReference type="AlphaFoldDB" id="A0A9K3IKL5"/>
<sequence>MQRASAKKILLHPPNSFHDCKQKFFFIKVGVIPMRMTFRGKEDVPTETLQTPYSKNWYQDLKDVPSISLPEKALVGASMSLNWRMNREEKPVYREDGKVVSLYVVAFEREGGKMATIPKKPDEELWYHRIVRNFVLLWDDDLTTQPAAGAGELSNLGIGPKKKKRVPAATATPKKSEVEKTQPSKAKNVVGEKKGTRHSSDSWCDYVVVSDSLEGLAPAVVRRPKPEPRDTADIPPLNPDDPIDLESSPEHLLRKKARKRKQTGVDADGQPAKKVQKKITRRGNLDAFIAKPVLEKPNSPVSTEPSFVVNEELPPSPFRTRANEPLESTEVIDHETGRTAGTENPVAGKTADTAVDVEKIIGSEAVDFGAGNPQTPEFVVQDLGKEKSAQEIPVTMSPSAASGFVPENVEKNPGGNQGSFI</sequence>
<dbReference type="PANTHER" id="PTHR31099">
    <property type="entry name" value="OS06G0165300 PROTEIN"/>
    <property type="match status" value="1"/>
</dbReference>
<evidence type="ECO:0000256" key="1">
    <source>
        <dbReference type="SAM" id="MobiDB-lite"/>
    </source>
</evidence>
<keyword evidence="3" id="KW-1185">Reference proteome</keyword>
<proteinExistence type="predicted"/>
<protein>
    <submittedName>
        <fullName evidence="2">Uncharacterized protein</fullName>
    </submittedName>
</protein>
<organism evidence="2 3">
    <name type="scientific">Helianthus annuus</name>
    <name type="common">Common sunflower</name>
    <dbReference type="NCBI Taxonomy" id="4232"/>
    <lineage>
        <taxon>Eukaryota</taxon>
        <taxon>Viridiplantae</taxon>
        <taxon>Streptophyta</taxon>
        <taxon>Embryophyta</taxon>
        <taxon>Tracheophyta</taxon>
        <taxon>Spermatophyta</taxon>
        <taxon>Magnoliopsida</taxon>
        <taxon>eudicotyledons</taxon>
        <taxon>Gunneridae</taxon>
        <taxon>Pentapetalae</taxon>
        <taxon>asterids</taxon>
        <taxon>campanulids</taxon>
        <taxon>Asterales</taxon>
        <taxon>Asteraceae</taxon>
        <taxon>Asteroideae</taxon>
        <taxon>Heliantheae alliance</taxon>
        <taxon>Heliantheae</taxon>
        <taxon>Helianthus</taxon>
    </lineage>
</organism>
<feature type="compositionally biased region" description="Basic residues" evidence="1">
    <location>
        <begin position="253"/>
        <end position="262"/>
    </location>
</feature>
<feature type="region of interest" description="Disordered" evidence="1">
    <location>
        <begin position="389"/>
        <end position="421"/>
    </location>
</feature>